<dbReference type="OrthoDB" id="5294582at2"/>
<dbReference type="Pfam" id="PF13719">
    <property type="entry name" value="Zn_ribbon_5"/>
    <property type="match status" value="1"/>
</dbReference>
<dbReference type="AlphaFoldDB" id="A0A1M5TTW0"/>
<reference evidence="4 5" key="1">
    <citation type="submission" date="2016-11" db="EMBL/GenBank/DDBJ databases">
        <authorList>
            <person name="Jaros S."/>
            <person name="Januszkiewicz K."/>
            <person name="Wedrychowicz H."/>
        </authorList>
    </citation>
    <scope>NUCLEOTIDE SEQUENCE [LARGE SCALE GENOMIC DNA]</scope>
    <source>
        <strain evidence="4 5">CGMCC 1.10190</strain>
    </source>
</reference>
<dbReference type="STRING" id="658167.SAMN04488135_103480"/>
<feature type="region of interest" description="Disordered" evidence="1">
    <location>
        <begin position="67"/>
        <end position="148"/>
    </location>
</feature>
<dbReference type="InterPro" id="IPR011723">
    <property type="entry name" value="Znf/thioredoxin_put"/>
</dbReference>
<feature type="transmembrane region" description="Helical" evidence="2">
    <location>
        <begin position="251"/>
        <end position="272"/>
    </location>
</feature>
<feature type="compositionally biased region" description="Low complexity" evidence="1">
    <location>
        <begin position="67"/>
        <end position="102"/>
    </location>
</feature>
<keyword evidence="2" id="KW-0812">Transmembrane</keyword>
<proteinExistence type="predicted"/>
<dbReference type="RefSeq" id="WP_073102624.1">
    <property type="nucleotide sequence ID" value="NZ_FQXE01000003.1"/>
</dbReference>
<feature type="region of interest" description="Disordered" evidence="1">
    <location>
        <begin position="189"/>
        <end position="228"/>
    </location>
</feature>
<dbReference type="InterPro" id="IPR021834">
    <property type="entry name" value="DUF3426"/>
</dbReference>
<dbReference type="NCBIfam" id="TIGR02098">
    <property type="entry name" value="MJ0042_CXXC"/>
    <property type="match status" value="1"/>
</dbReference>
<dbReference type="EMBL" id="FQXE01000003">
    <property type="protein sequence ID" value="SHH54212.1"/>
    <property type="molecule type" value="Genomic_DNA"/>
</dbReference>
<sequence length="412" mass="42233">MDLTTRCPQCGTIFSASLEQLQLRKGYIRCINCAHIFDGYDAVVSGAGDAARKPAGAAAAVPAAPTARPAPAAPAAPAAQRPPAAPIAGRGSEAGAAAAPAAMPSVLRQRRPKEEPRFAAAPAPASARAAPAGPAHPAFSISSGDRNAGRALRQDPVFRIDAAAPATPDSAAGSRPEPVIGGGRMAVPAPPGRPDEPHIAAARAGAPPASGPHGPPPQIYVEARPTEGGDGRSVPDFLDGEAPRYQGVVKMFWGALIAAGLLLLLAQLAYVYRSQIANQIPALRPALVRACASLNCQVAYSRHIDQISIMSSSLRASTGAGGAAADAAADSMTLQLTMRNNYGKAQEWPTLVLDLTDFSGTLVVRKNLAPASYLPPAALRQPFAASSEITVGVPIVLNGLKVNGYQLGKFFP</sequence>
<dbReference type="Pfam" id="PF11906">
    <property type="entry name" value="DUF3426"/>
    <property type="match status" value="1"/>
</dbReference>
<evidence type="ECO:0000313" key="4">
    <source>
        <dbReference type="EMBL" id="SHH54212.1"/>
    </source>
</evidence>
<evidence type="ECO:0000259" key="3">
    <source>
        <dbReference type="Pfam" id="PF13719"/>
    </source>
</evidence>
<feature type="compositionally biased region" description="Low complexity" evidence="1">
    <location>
        <begin position="119"/>
        <end position="138"/>
    </location>
</feature>
<protein>
    <submittedName>
        <fullName evidence="4">MJ0042 family finger-like domain-containing protein</fullName>
    </submittedName>
</protein>
<accession>A0A1M5TTW0</accession>
<evidence type="ECO:0000313" key="5">
    <source>
        <dbReference type="Proteomes" id="UP000184226"/>
    </source>
</evidence>
<dbReference type="Proteomes" id="UP000184226">
    <property type="component" value="Unassembled WGS sequence"/>
</dbReference>
<evidence type="ECO:0000256" key="2">
    <source>
        <dbReference type="SAM" id="Phobius"/>
    </source>
</evidence>
<gene>
    <name evidence="4" type="ORF">SAMN04488135_103480</name>
</gene>
<keyword evidence="5" id="KW-1185">Reference proteome</keyword>
<evidence type="ECO:0000256" key="1">
    <source>
        <dbReference type="SAM" id="MobiDB-lite"/>
    </source>
</evidence>
<name>A0A1M5TTW0_9BURK</name>
<feature type="domain" description="Zinc finger/thioredoxin putative" evidence="3">
    <location>
        <begin position="3"/>
        <end position="38"/>
    </location>
</feature>
<keyword evidence="2" id="KW-0472">Membrane</keyword>
<keyword evidence="2" id="KW-1133">Transmembrane helix</keyword>
<feature type="compositionally biased region" description="Pro residues" evidence="1">
    <location>
        <begin position="209"/>
        <end position="218"/>
    </location>
</feature>
<organism evidence="4 5">
    <name type="scientific">Pollutimonas bauzanensis</name>
    <dbReference type="NCBI Taxonomy" id="658167"/>
    <lineage>
        <taxon>Bacteria</taxon>
        <taxon>Pseudomonadati</taxon>
        <taxon>Pseudomonadota</taxon>
        <taxon>Betaproteobacteria</taxon>
        <taxon>Burkholderiales</taxon>
        <taxon>Alcaligenaceae</taxon>
        <taxon>Pollutimonas</taxon>
    </lineage>
</organism>